<dbReference type="RefSeq" id="WP_248551536.1">
    <property type="nucleotide sequence ID" value="NZ_JALPRK010000006.1"/>
</dbReference>
<gene>
    <name evidence="10" type="ORF">M0651_09140</name>
</gene>
<evidence type="ECO:0000256" key="5">
    <source>
        <dbReference type="ARBA" id="ARBA00029447"/>
    </source>
</evidence>
<comment type="subcellular location">
    <subcellularLocation>
        <location evidence="1">Cell membrane</location>
    </subcellularLocation>
</comment>
<evidence type="ECO:0000313" key="11">
    <source>
        <dbReference type="Proteomes" id="UP001139534"/>
    </source>
</evidence>
<dbReference type="PANTHER" id="PTHR32089">
    <property type="entry name" value="METHYL-ACCEPTING CHEMOTAXIS PROTEIN MCPB"/>
    <property type="match status" value="1"/>
</dbReference>
<dbReference type="SMART" id="SM00304">
    <property type="entry name" value="HAMP"/>
    <property type="match status" value="1"/>
</dbReference>
<dbReference type="SMART" id="SM00283">
    <property type="entry name" value="MA"/>
    <property type="match status" value="1"/>
</dbReference>
<keyword evidence="7" id="KW-0812">Transmembrane</keyword>
<dbReference type="InterPro" id="IPR003660">
    <property type="entry name" value="HAMP_dom"/>
</dbReference>
<keyword evidence="11" id="KW-1185">Reference proteome</keyword>
<protein>
    <submittedName>
        <fullName evidence="10">Methyl-accepting chemotaxis protein</fullName>
    </submittedName>
</protein>
<sequence>MKKLRGQWRWNSVGFKLFVIVFAAVVVLSGVLGFSSYRASREIIREQVASASAQAVEQAADKLDFLLDQYEASSRQLAVDQTLRSDLETVNQPGIGTVAKTQAEDRIRKKLDALKGADERLQGVRLVTKGLEDVKSYKSSGVSSVRTDEVVQGRVKSVLEAEGEPVWFPALQKGFFDAYTEPTVTMARLLRNMNHPEAEYVLLFEIKAQALGDILGNLQIGKTGQVRVLTADNRIVHAADQALLETESVIKVDPKRAESGKSSFQAADEQGVQQLVVYRPLQTVDWRIVGYAPESDFLSAADRLLVVMGFVLLGAVVVAALIGYLLVRMVGRPLEKLCRLMEEGERGNLQVRTHFKGRDEIGRLGHSFNRMLEQISRLVNQTNVSAVELLTTAENLTRASRETSQTAAEIAQATGEIAAGAESLAAEAEKGTETAERIGDQMGRVAQLNTAMDESAGRVIDVSQRGEAYMEQLVEKTESVARMTALLEENSDKLSRSTHSIRSILAPMVEMTKQTNILSLNASIEASRAGTAGKGFMVIAGEIRELAAASGESIQTVSAITEEIQEAIGQTVEVLTGISPLFAAQTEAVKEAAGIFQNVKGEMERFVTEIRSSSASVQELLHSQSILNDFVDTVSSVVEQTNASTEEVASMSQEQHRVSAGLVDLSARLEELAAQLQRSLSAFQVESAGSH</sequence>
<dbReference type="PROSITE" id="PS50885">
    <property type="entry name" value="HAMP"/>
    <property type="match status" value="1"/>
</dbReference>
<dbReference type="AlphaFoldDB" id="A0A9X1XXD9"/>
<comment type="similarity">
    <text evidence="5">Belongs to the methyl-accepting chemotaxis (MCP) protein family.</text>
</comment>
<evidence type="ECO:0000256" key="7">
    <source>
        <dbReference type="SAM" id="Phobius"/>
    </source>
</evidence>
<dbReference type="Gene3D" id="1.10.287.950">
    <property type="entry name" value="Methyl-accepting chemotaxis protein"/>
    <property type="match status" value="1"/>
</dbReference>
<dbReference type="Pfam" id="PF00015">
    <property type="entry name" value="MCPsignal"/>
    <property type="match status" value="1"/>
</dbReference>
<dbReference type="CDD" id="cd12912">
    <property type="entry name" value="PDC2_MCP_like"/>
    <property type="match status" value="1"/>
</dbReference>
<feature type="domain" description="HAMP" evidence="9">
    <location>
        <begin position="328"/>
        <end position="380"/>
    </location>
</feature>
<evidence type="ECO:0000259" key="8">
    <source>
        <dbReference type="PROSITE" id="PS50111"/>
    </source>
</evidence>
<keyword evidence="3 7" id="KW-0472">Membrane</keyword>
<evidence type="ECO:0000256" key="6">
    <source>
        <dbReference type="PROSITE-ProRule" id="PRU00284"/>
    </source>
</evidence>
<evidence type="ECO:0000256" key="2">
    <source>
        <dbReference type="ARBA" id="ARBA00022475"/>
    </source>
</evidence>
<proteinExistence type="inferred from homology"/>
<keyword evidence="4 6" id="KW-0807">Transducer</keyword>
<name>A0A9X1XXD9_9BACL</name>
<feature type="domain" description="Methyl-accepting transducer" evidence="8">
    <location>
        <begin position="399"/>
        <end position="649"/>
    </location>
</feature>
<organism evidence="10 11">
    <name type="scientific">Paenibacillus mellifer</name>
    <dbReference type="NCBI Taxonomy" id="2937794"/>
    <lineage>
        <taxon>Bacteria</taxon>
        <taxon>Bacillati</taxon>
        <taxon>Bacillota</taxon>
        <taxon>Bacilli</taxon>
        <taxon>Bacillales</taxon>
        <taxon>Paenibacillaceae</taxon>
        <taxon>Paenibacillus</taxon>
    </lineage>
</organism>
<dbReference type="GO" id="GO:0005886">
    <property type="term" value="C:plasma membrane"/>
    <property type="evidence" value="ECO:0007669"/>
    <property type="project" value="UniProtKB-SubCell"/>
</dbReference>
<evidence type="ECO:0000256" key="4">
    <source>
        <dbReference type="ARBA" id="ARBA00023224"/>
    </source>
</evidence>
<feature type="transmembrane region" description="Helical" evidence="7">
    <location>
        <begin position="304"/>
        <end position="327"/>
    </location>
</feature>
<accession>A0A9X1XXD9</accession>
<evidence type="ECO:0000259" key="9">
    <source>
        <dbReference type="PROSITE" id="PS50885"/>
    </source>
</evidence>
<dbReference type="Gene3D" id="3.30.450.20">
    <property type="entry name" value="PAS domain"/>
    <property type="match status" value="2"/>
</dbReference>
<dbReference type="PROSITE" id="PS50111">
    <property type="entry name" value="CHEMOTAXIS_TRANSDUC_2"/>
    <property type="match status" value="1"/>
</dbReference>
<dbReference type="EMBL" id="JALPRK010000006">
    <property type="protein sequence ID" value="MCK8487335.1"/>
    <property type="molecule type" value="Genomic_DNA"/>
</dbReference>
<evidence type="ECO:0000256" key="3">
    <source>
        <dbReference type="ARBA" id="ARBA00023136"/>
    </source>
</evidence>
<evidence type="ECO:0000313" key="10">
    <source>
        <dbReference type="EMBL" id="MCK8487335.1"/>
    </source>
</evidence>
<dbReference type="Pfam" id="PF00672">
    <property type="entry name" value="HAMP"/>
    <property type="match status" value="1"/>
</dbReference>
<dbReference type="Proteomes" id="UP001139534">
    <property type="component" value="Unassembled WGS sequence"/>
</dbReference>
<dbReference type="GO" id="GO:0007165">
    <property type="term" value="P:signal transduction"/>
    <property type="evidence" value="ECO:0007669"/>
    <property type="project" value="UniProtKB-KW"/>
</dbReference>
<dbReference type="InterPro" id="IPR004089">
    <property type="entry name" value="MCPsignal_dom"/>
</dbReference>
<dbReference type="PANTHER" id="PTHR32089:SF112">
    <property type="entry name" value="LYSOZYME-LIKE PROTEIN-RELATED"/>
    <property type="match status" value="1"/>
</dbReference>
<dbReference type="SUPFAM" id="SSF58104">
    <property type="entry name" value="Methyl-accepting chemotaxis protein (MCP) signaling domain"/>
    <property type="match status" value="1"/>
</dbReference>
<dbReference type="CDD" id="cd06225">
    <property type="entry name" value="HAMP"/>
    <property type="match status" value="1"/>
</dbReference>
<reference evidence="10" key="1">
    <citation type="submission" date="2022-04" db="EMBL/GenBank/DDBJ databases">
        <authorList>
            <person name="Seo M.-J."/>
        </authorList>
    </citation>
    <scope>NUCLEOTIDE SEQUENCE</scope>
    <source>
        <strain evidence="10">MBLB2552</strain>
    </source>
</reference>
<keyword evidence="7" id="KW-1133">Transmembrane helix</keyword>
<comment type="caution">
    <text evidence="10">The sequence shown here is derived from an EMBL/GenBank/DDBJ whole genome shotgun (WGS) entry which is preliminary data.</text>
</comment>
<evidence type="ECO:0000256" key="1">
    <source>
        <dbReference type="ARBA" id="ARBA00004236"/>
    </source>
</evidence>
<dbReference type="Gene3D" id="6.10.340.10">
    <property type="match status" value="1"/>
</dbReference>
<keyword evidence="2" id="KW-1003">Cell membrane</keyword>